<evidence type="ECO:0000313" key="2">
    <source>
        <dbReference type="Proteomes" id="UP000266841"/>
    </source>
</evidence>
<dbReference type="AlphaFoldDB" id="K0RXX8"/>
<dbReference type="Proteomes" id="UP000266841">
    <property type="component" value="Unassembled WGS sequence"/>
</dbReference>
<proteinExistence type="predicted"/>
<comment type="caution">
    <text evidence="1">The sequence shown here is derived from an EMBL/GenBank/DDBJ whole genome shotgun (WGS) entry which is preliminary data.</text>
</comment>
<gene>
    <name evidence="1" type="ORF">THAOC_29258</name>
</gene>
<accession>K0RXX8</accession>
<name>K0RXX8_THAOC</name>
<organism evidence="1 2">
    <name type="scientific">Thalassiosira oceanica</name>
    <name type="common">Marine diatom</name>
    <dbReference type="NCBI Taxonomy" id="159749"/>
    <lineage>
        <taxon>Eukaryota</taxon>
        <taxon>Sar</taxon>
        <taxon>Stramenopiles</taxon>
        <taxon>Ochrophyta</taxon>
        <taxon>Bacillariophyta</taxon>
        <taxon>Coscinodiscophyceae</taxon>
        <taxon>Thalassiosirophycidae</taxon>
        <taxon>Thalassiosirales</taxon>
        <taxon>Thalassiosiraceae</taxon>
        <taxon>Thalassiosira</taxon>
    </lineage>
</organism>
<sequence length="44" mass="4750">MSFIVSQYNEFMVCSGAASFHVEYYVIVGSACLACSNNPGLVIQ</sequence>
<dbReference type="EMBL" id="AGNL01041445">
    <property type="protein sequence ID" value="EJK51557.1"/>
    <property type="molecule type" value="Genomic_DNA"/>
</dbReference>
<reference evidence="1 2" key="1">
    <citation type="journal article" date="2012" name="Genome Biol.">
        <title>Genome and low-iron response of an oceanic diatom adapted to chronic iron limitation.</title>
        <authorList>
            <person name="Lommer M."/>
            <person name="Specht M."/>
            <person name="Roy A.S."/>
            <person name="Kraemer L."/>
            <person name="Andreson R."/>
            <person name="Gutowska M.A."/>
            <person name="Wolf J."/>
            <person name="Bergner S.V."/>
            <person name="Schilhabel M.B."/>
            <person name="Klostermeier U.C."/>
            <person name="Beiko R.G."/>
            <person name="Rosenstiel P."/>
            <person name="Hippler M."/>
            <person name="Laroche J."/>
        </authorList>
    </citation>
    <scope>NUCLEOTIDE SEQUENCE [LARGE SCALE GENOMIC DNA]</scope>
    <source>
        <strain evidence="1 2">CCMP1005</strain>
    </source>
</reference>
<keyword evidence="2" id="KW-1185">Reference proteome</keyword>
<protein>
    <submittedName>
        <fullName evidence="1">Uncharacterized protein</fullName>
    </submittedName>
</protein>
<feature type="non-terminal residue" evidence="1">
    <location>
        <position position="44"/>
    </location>
</feature>
<evidence type="ECO:0000313" key="1">
    <source>
        <dbReference type="EMBL" id="EJK51557.1"/>
    </source>
</evidence>